<comment type="caution">
    <text evidence="1">The sequence shown here is derived from an EMBL/GenBank/DDBJ whole genome shotgun (WGS) entry which is preliminary data.</text>
</comment>
<organism evidence="1 2">
    <name type="scientific">Mycena belliarum</name>
    <dbReference type="NCBI Taxonomy" id="1033014"/>
    <lineage>
        <taxon>Eukaryota</taxon>
        <taxon>Fungi</taxon>
        <taxon>Dikarya</taxon>
        <taxon>Basidiomycota</taxon>
        <taxon>Agaricomycotina</taxon>
        <taxon>Agaricomycetes</taxon>
        <taxon>Agaricomycetidae</taxon>
        <taxon>Agaricales</taxon>
        <taxon>Marasmiineae</taxon>
        <taxon>Mycenaceae</taxon>
        <taxon>Mycena</taxon>
    </lineage>
</organism>
<evidence type="ECO:0000313" key="2">
    <source>
        <dbReference type="Proteomes" id="UP001222325"/>
    </source>
</evidence>
<accession>A0AAD6TW52</accession>
<sequence length="381" mass="42926">MIIHGLELWLSRSQHRLLSLRLYQKNDWSQNNNSADEKWWNRAASFGSDVLPFIIAHSQRWERVELNIPISMTHTLSDPNEGLANLTHLVLGSTQEDWGPGDDDPITLFSQAPRLRNLHLILETENNLNLGRLDRVALPFHQLTSLTGTLFGALECLVVLSKTPALVECDFHVGPTIPEGNFSPGTTLPCLKSLKLWSTARNVHHSAVLHHLTLPILETLVVGRGETRLVPALRSLVDRSHCNIRHFSCGSTVDREELLECLYTLPMLLTLELLDLSQTDAVELIRRLDFELDQTAGLVPHLESIALQCRRSHQDGDFSFAALHRLLDTMAARPLPLRNFRLTWTTSLLPREPDTQEVTAFKAIAGNGMTIYIGTEEMSWV</sequence>
<dbReference type="Proteomes" id="UP001222325">
    <property type="component" value="Unassembled WGS sequence"/>
</dbReference>
<reference evidence="1" key="1">
    <citation type="submission" date="2023-03" db="EMBL/GenBank/DDBJ databases">
        <title>Massive genome expansion in bonnet fungi (Mycena s.s.) driven by repeated elements and novel gene families across ecological guilds.</title>
        <authorList>
            <consortium name="Lawrence Berkeley National Laboratory"/>
            <person name="Harder C.B."/>
            <person name="Miyauchi S."/>
            <person name="Viragh M."/>
            <person name="Kuo A."/>
            <person name="Thoen E."/>
            <person name="Andreopoulos B."/>
            <person name="Lu D."/>
            <person name="Skrede I."/>
            <person name="Drula E."/>
            <person name="Henrissat B."/>
            <person name="Morin E."/>
            <person name="Kohler A."/>
            <person name="Barry K."/>
            <person name="LaButti K."/>
            <person name="Morin E."/>
            <person name="Salamov A."/>
            <person name="Lipzen A."/>
            <person name="Mereny Z."/>
            <person name="Hegedus B."/>
            <person name="Baldrian P."/>
            <person name="Stursova M."/>
            <person name="Weitz H."/>
            <person name="Taylor A."/>
            <person name="Grigoriev I.V."/>
            <person name="Nagy L.G."/>
            <person name="Martin F."/>
            <person name="Kauserud H."/>
        </authorList>
    </citation>
    <scope>NUCLEOTIDE SEQUENCE</scope>
    <source>
        <strain evidence="1">CBHHK173m</strain>
    </source>
</reference>
<name>A0AAD6TW52_9AGAR</name>
<dbReference type="AlphaFoldDB" id="A0AAD6TW52"/>
<evidence type="ECO:0000313" key="1">
    <source>
        <dbReference type="EMBL" id="KAJ7081774.1"/>
    </source>
</evidence>
<evidence type="ECO:0008006" key="3">
    <source>
        <dbReference type="Google" id="ProtNLM"/>
    </source>
</evidence>
<dbReference type="EMBL" id="JARJCN010000048">
    <property type="protein sequence ID" value="KAJ7081774.1"/>
    <property type="molecule type" value="Genomic_DNA"/>
</dbReference>
<proteinExistence type="predicted"/>
<keyword evidence="2" id="KW-1185">Reference proteome</keyword>
<gene>
    <name evidence="1" type="ORF">B0H15DRAFT_853480</name>
</gene>
<protein>
    <recommendedName>
        <fullName evidence="3">F-box domain-containing protein</fullName>
    </recommendedName>
</protein>